<keyword evidence="1" id="KW-0472">Membrane</keyword>
<feature type="transmembrane region" description="Helical" evidence="1">
    <location>
        <begin position="29"/>
        <end position="46"/>
    </location>
</feature>
<reference evidence="2 3" key="1">
    <citation type="submission" date="2018-08" db="EMBL/GenBank/DDBJ databases">
        <title>A genome reference for cultivated species of the human gut microbiota.</title>
        <authorList>
            <person name="Zou Y."/>
            <person name="Xue W."/>
            <person name="Luo G."/>
        </authorList>
    </citation>
    <scope>NUCLEOTIDE SEQUENCE [LARGE SCALE GENOMIC DNA]</scope>
    <source>
        <strain evidence="2 3">AF42-9</strain>
    </source>
</reference>
<dbReference type="EMBL" id="QRNO01000011">
    <property type="protein sequence ID" value="RHK51860.1"/>
    <property type="molecule type" value="Genomic_DNA"/>
</dbReference>
<dbReference type="OrthoDB" id="9797976at2"/>
<evidence type="ECO:0000313" key="2">
    <source>
        <dbReference type="EMBL" id="RHK51860.1"/>
    </source>
</evidence>
<dbReference type="PANTHER" id="PTHR36111:SF2">
    <property type="entry name" value="INNER MEMBRANE PROTEIN"/>
    <property type="match status" value="1"/>
</dbReference>
<dbReference type="InterPro" id="IPR007563">
    <property type="entry name" value="DUF554"/>
</dbReference>
<keyword evidence="1" id="KW-1133">Transmembrane helix</keyword>
<evidence type="ECO:0000256" key="1">
    <source>
        <dbReference type="SAM" id="Phobius"/>
    </source>
</evidence>
<dbReference type="Proteomes" id="UP000286598">
    <property type="component" value="Unassembled WGS sequence"/>
</dbReference>
<feature type="transmembrane region" description="Helical" evidence="1">
    <location>
        <begin position="149"/>
        <end position="170"/>
    </location>
</feature>
<evidence type="ECO:0000313" key="3">
    <source>
        <dbReference type="Proteomes" id="UP000286598"/>
    </source>
</evidence>
<feature type="transmembrane region" description="Helical" evidence="1">
    <location>
        <begin position="97"/>
        <end position="120"/>
    </location>
</feature>
<dbReference type="PANTHER" id="PTHR36111">
    <property type="entry name" value="INNER MEMBRANE PROTEIN-RELATED"/>
    <property type="match status" value="1"/>
</dbReference>
<proteinExistence type="predicted"/>
<name>A0A3R6FLG2_9BACT</name>
<sequence>MYAIIINAVAIIIGSAIGALFQRGISEKYVNVLNTAMGLCAITLGANVAMESMQKSEYPVLFIFCLSIGGLIGTLLKMDQHMDRATRSISGSNLAEGITTAILLCCVGTLAMMGPVMSALYDDNTYLMTAATLNFVTVLVLASSYGFGIALTGIAVFVWMSSIYGLALLSQSLISHELITEVSLVGGILITASGLGILHIKDCKTINLLPALFMPMFFFALRALCAQFGINF</sequence>
<feature type="transmembrane region" description="Helical" evidence="1">
    <location>
        <begin position="212"/>
        <end position="230"/>
    </location>
</feature>
<protein>
    <submittedName>
        <fullName evidence="2">DUF554 domain-containing protein</fullName>
    </submittedName>
</protein>
<keyword evidence="1" id="KW-0812">Transmembrane</keyword>
<dbReference type="RefSeq" id="WP_118354819.1">
    <property type="nucleotide sequence ID" value="NZ_JAIIGB010000139.1"/>
</dbReference>
<comment type="caution">
    <text evidence="2">The sequence shown here is derived from an EMBL/GenBank/DDBJ whole genome shotgun (WGS) entry which is preliminary data.</text>
</comment>
<feature type="transmembrane region" description="Helical" evidence="1">
    <location>
        <begin position="182"/>
        <end position="200"/>
    </location>
</feature>
<gene>
    <name evidence="2" type="ORF">DW060_03555</name>
</gene>
<feature type="transmembrane region" description="Helical" evidence="1">
    <location>
        <begin position="58"/>
        <end position="76"/>
    </location>
</feature>
<dbReference type="AlphaFoldDB" id="A0A3R6FLG2"/>
<dbReference type="Pfam" id="PF04474">
    <property type="entry name" value="DUF554"/>
    <property type="match status" value="1"/>
</dbReference>
<feature type="transmembrane region" description="Helical" evidence="1">
    <location>
        <begin position="126"/>
        <end position="142"/>
    </location>
</feature>
<keyword evidence="3" id="KW-1185">Reference proteome</keyword>
<accession>A0A3R6FLG2</accession>
<feature type="transmembrane region" description="Helical" evidence="1">
    <location>
        <begin position="6"/>
        <end position="22"/>
    </location>
</feature>
<organism evidence="2 3">
    <name type="scientific">Leyella stercorea</name>
    <dbReference type="NCBI Taxonomy" id="363265"/>
    <lineage>
        <taxon>Bacteria</taxon>
        <taxon>Pseudomonadati</taxon>
        <taxon>Bacteroidota</taxon>
        <taxon>Bacteroidia</taxon>
        <taxon>Bacteroidales</taxon>
        <taxon>Prevotellaceae</taxon>
        <taxon>Leyella</taxon>
    </lineage>
</organism>